<feature type="compositionally biased region" description="Basic and acidic residues" evidence="1">
    <location>
        <begin position="20"/>
        <end position="30"/>
    </location>
</feature>
<dbReference type="Proteomes" id="UP000299102">
    <property type="component" value="Unassembled WGS sequence"/>
</dbReference>
<feature type="region of interest" description="Disordered" evidence="1">
    <location>
        <begin position="20"/>
        <end position="39"/>
    </location>
</feature>
<evidence type="ECO:0000313" key="3">
    <source>
        <dbReference type="Proteomes" id="UP000299102"/>
    </source>
</evidence>
<gene>
    <name evidence="2" type="ORF">EVAR_26624_1</name>
</gene>
<evidence type="ECO:0000313" key="2">
    <source>
        <dbReference type="EMBL" id="GBP63310.1"/>
    </source>
</evidence>
<dbReference type="AlphaFoldDB" id="A0A4C1XJL7"/>
<comment type="caution">
    <text evidence="2">The sequence shown here is derived from an EMBL/GenBank/DDBJ whole genome shotgun (WGS) entry which is preliminary data.</text>
</comment>
<organism evidence="2 3">
    <name type="scientific">Eumeta variegata</name>
    <name type="common">Bagworm moth</name>
    <name type="synonym">Eumeta japonica</name>
    <dbReference type="NCBI Taxonomy" id="151549"/>
    <lineage>
        <taxon>Eukaryota</taxon>
        <taxon>Metazoa</taxon>
        <taxon>Ecdysozoa</taxon>
        <taxon>Arthropoda</taxon>
        <taxon>Hexapoda</taxon>
        <taxon>Insecta</taxon>
        <taxon>Pterygota</taxon>
        <taxon>Neoptera</taxon>
        <taxon>Endopterygota</taxon>
        <taxon>Lepidoptera</taxon>
        <taxon>Glossata</taxon>
        <taxon>Ditrysia</taxon>
        <taxon>Tineoidea</taxon>
        <taxon>Psychidae</taxon>
        <taxon>Oiketicinae</taxon>
        <taxon>Eumeta</taxon>
    </lineage>
</organism>
<reference evidence="2 3" key="1">
    <citation type="journal article" date="2019" name="Commun. Biol.">
        <title>The bagworm genome reveals a unique fibroin gene that provides high tensile strength.</title>
        <authorList>
            <person name="Kono N."/>
            <person name="Nakamura H."/>
            <person name="Ohtoshi R."/>
            <person name="Tomita M."/>
            <person name="Numata K."/>
            <person name="Arakawa K."/>
        </authorList>
    </citation>
    <scope>NUCLEOTIDE SEQUENCE [LARGE SCALE GENOMIC DNA]</scope>
</reference>
<protein>
    <submittedName>
        <fullName evidence="2">115 kDa protein in type-1 retrotransposable element R1DM</fullName>
    </submittedName>
</protein>
<name>A0A4C1XJL7_EUMVA</name>
<sequence length="130" mass="14986">MTSVLSIDHIDAEKMIEHLKDSERDHDAEGPRSGCSEGEAMNGMVQEWQERWDGEVIGRELYRFFPEVSVQLRLGGVGLRSLDHIFTRHSCLHKRLYDLGFNDTSVCLCGLTDEDMLHVLWSYNDKEEKS</sequence>
<proteinExistence type="predicted"/>
<keyword evidence="3" id="KW-1185">Reference proteome</keyword>
<dbReference type="OrthoDB" id="7382669at2759"/>
<evidence type="ECO:0000256" key="1">
    <source>
        <dbReference type="SAM" id="MobiDB-lite"/>
    </source>
</evidence>
<accession>A0A4C1XJL7</accession>
<dbReference type="EMBL" id="BGZK01000866">
    <property type="protein sequence ID" value="GBP63310.1"/>
    <property type="molecule type" value="Genomic_DNA"/>
</dbReference>